<feature type="compositionally biased region" description="Basic residues" evidence="1">
    <location>
        <begin position="155"/>
        <end position="164"/>
    </location>
</feature>
<dbReference type="AlphaFoldDB" id="A0AAN8E8M4"/>
<feature type="compositionally biased region" description="Basic and acidic residues" evidence="1">
    <location>
        <begin position="107"/>
        <end position="117"/>
    </location>
</feature>
<organism evidence="2 3">
    <name type="scientific">Knufia fluminis</name>
    <dbReference type="NCBI Taxonomy" id="191047"/>
    <lineage>
        <taxon>Eukaryota</taxon>
        <taxon>Fungi</taxon>
        <taxon>Dikarya</taxon>
        <taxon>Ascomycota</taxon>
        <taxon>Pezizomycotina</taxon>
        <taxon>Eurotiomycetes</taxon>
        <taxon>Chaetothyriomycetidae</taxon>
        <taxon>Chaetothyriales</taxon>
        <taxon>Trichomeriaceae</taxon>
        <taxon>Knufia</taxon>
    </lineage>
</organism>
<evidence type="ECO:0000313" key="3">
    <source>
        <dbReference type="Proteomes" id="UP001316803"/>
    </source>
</evidence>
<gene>
    <name evidence="2" type="ORF">OHC33_011273</name>
</gene>
<feature type="region of interest" description="Disordered" evidence="1">
    <location>
        <begin position="396"/>
        <end position="459"/>
    </location>
</feature>
<evidence type="ECO:0000256" key="1">
    <source>
        <dbReference type="SAM" id="MobiDB-lite"/>
    </source>
</evidence>
<keyword evidence="3" id="KW-1185">Reference proteome</keyword>
<comment type="caution">
    <text evidence="2">The sequence shown here is derived from an EMBL/GenBank/DDBJ whole genome shotgun (WGS) entry which is preliminary data.</text>
</comment>
<feature type="compositionally biased region" description="Polar residues" evidence="1">
    <location>
        <begin position="563"/>
        <end position="602"/>
    </location>
</feature>
<proteinExistence type="predicted"/>
<feature type="region of interest" description="Disordered" evidence="1">
    <location>
        <begin position="504"/>
        <end position="605"/>
    </location>
</feature>
<dbReference type="Proteomes" id="UP001316803">
    <property type="component" value="Unassembled WGS sequence"/>
</dbReference>
<evidence type="ECO:0000313" key="2">
    <source>
        <dbReference type="EMBL" id="KAK5947710.1"/>
    </source>
</evidence>
<dbReference type="EMBL" id="JAKLMC020000087">
    <property type="protein sequence ID" value="KAK5947710.1"/>
    <property type="molecule type" value="Genomic_DNA"/>
</dbReference>
<feature type="region of interest" description="Disordered" evidence="1">
    <location>
        <begin position="50"/>
        <end position="169"/>
    </location>
</feature>
<reference evidence="2 3" key="1">
    <citation type="submission" date="2022-12" db="EMBL/GenBank/DDBJ databases">
        <title>Genomic features and morphological characterization of a novel Knufia sp. strain isolated from spacecraft assembly facility.</title>
        <authorList>
            <person name="Teixeira M."/>
            <person name="Chander A.M."/>
            <person name="Stajich J.E."/>
            <person name="Venkateswaran K."/>
        </authorList>
    </citation>
    <scope>NUCLEOTIDE SEQUENCE [LARGE SCALE GENOMIC DNA]</scope>
    <source>
        <strain evidence="2 3">FJI-L2-BK-P2</strain>
    </source>
</reference>
<feature type="compositionally biased region" description="Polar residues" evidence="1">
    <location>
        <begin position="504"/>
        <end position="516"/>
    </location>
</feature>
<accession>A0AAN8E8M4</accession>
<feature type="compositionally biased region" description="Basic and acidic residues" evidence="1">
    <location>
        <begin position="522"/>
        <end position="538"/>
    </location>
</feature>
<name>A0AAN8E8M4_9EURO</name>
<protein>
    <submittedName>
        <fullName evidence="2">Uncharacterized protein</fullName>
    </submittedName>
</protein>
<feature type="compositionally biased region" description="Polar residues" evidence="1">
    <location>
        <begin position="418"/>
        <end position="430"/>
    </location>
</feature>
<sequence length="726" mass="79743">MPTVKHATSTVLVRAIDKLNTSPLQVVVPLLIEKAPGLCCRILQHSSALPANCSNPNTSTSSSRDHPPNDDDDDNGQESDCPVNDSRRQATPGAGDCNLLRLSNYDNRLHSGHEDNHSFSSPYNNRNHDEGGSRLYPNTGNGPDLRSADGESGHTPKRHGRASKSHGNAAREELKAFDRNIRCQNLVAKFEDLLADVRSLIDGTAEAAIGISPCTGDPRIVDLGDLCTTIVRRYRRGLSQISLSYDYSRALQEPGIDKMEDFHLRQRYAQGDLESLRSAIRNGNKIQKLKRSAPDFPSLPVFCALTFWLHKTPPEDILDLLPTYLRRLSQGPLVEILKMKDGFFSESFKLYENQCKAVYNTYRSSHLSPPFMSDARFEHETQLNLAGFAASDRTLQEHSAKANNKISKGQKRNCPASPYSSDSTGDSGSPRNRRKLVHGDDRRILPTSPIDTPSSAGEPSACLSFRVEQVESVLESSTTDHSSPITNVQERALLHQCPIGSRSLSPFSEGVSTGSPAGNHLGDVHSNDRDAPTERDDTSFTETATLAGIESSAPIPFEDENESNLSRSTPAVESAPLSNGTQMPNKLVSSSEHNDVQANPNDGNAIPDSYAQFHAIDDTANDTLCINYQAYLGSYDDIRFNPMDDTADDAFSNNYQPYSVCFDYVNDIMTQGVSNNYQPTLGGYQEIQFNNMDDAEDNALFGGFQSHVTGGYNHLQYSSGTSHNRC</sequence>